<dbReference type="AlphaFoldDB" id="A0AAV7PQ14"/>
<evidence type="ECO:0000313" key="3">
    <source>
        <dbReference type="Proteomes" id="UP001066276"/>
    </source>
</evidence>
<evidence type="ECO:0000313" key="2">
    <source>
        <dbReference type="EMBL" id="KAJ1127828.1"/>
    </source>
</evidence>
<name>A0AAV7PQ14_PLEWA</name>
<proteinExistence type="predicted"/>
<sequence length="209" mass="21912">MPPPADPSQIALSRTGGQCAPPPLAPQMAWSFGEAADVTVGPVAQSLPRITAPAPRTSARSSGATLSLCFLYPGIPRFMAGCRPRAFICRVAPHGSMRATDQPVSPRCTAFPSHGASTTDPTGSRGKMGHTHQQPGWPTVVGGCPWLPPRQASATPRSATPLRHGLLYQPARLRPCAPSPGPEETSRELKSSGHSSGARAVGRHAICRY</sequence>
<accession>A0AAV7PQ14</accession>
<evidence type="ECO:0000256" key="1">
    <source>
        <dbReference type="SAM" id="MobiDB-lite"/>
    </source>
</evidence>
<feature type="region of interest" description="Disordered" evidence="1">
    <location>
        <begin position="172"/>
        <end position="202"/>
    </location>
</feature>
<comment type="caution">
    <text evidence="2">The sequence shown here is derived from an EMBL/GenBank/DDBJ whole genome shotgun (WGS) entry which is preliminary data.</text>
</comment>
<feature type="region of interest" description="Disordered" evidence="1">
    <location>
        <begin position="98"/>
        <end position="139"/>
    </location>
</feature>
<dbReference type="Proteomes" id="UP001066276">
    <property type="component" value="Chromosome 7"/>
</dbReference>
<gene>
    <name evidence="2" type="ORF">NDU88_006221</name>
</gene>
<dbReference type="EMBL" id="JANPWB010000011">
    <property type="protein sequence ID" value="KAJ1127828.1"/>
    <property type="molecule type" value="Genomic_DNA"/>
</dbReference>
<keyword evidence="3" id="KW-1185">Reference proteome</keyword>
<protein>
    <submittedName>
        <fullName evidence="2">Uncharacterized protein</fullName>
    </submittedName>
</protein>
<reference evidence="2" key="1">
    <citation type="journal article" date="2022" name="bioRxiv">
        <title>Sequencing and chromosome-scale assembly of the giantPleurodeles waltlgenome.</title>
        <authorList>
            <person name="Brown T."/>
            <person name="Elewa A."/>
            <person name="Iarovenko S."/>
            <person name="Subramanian E."/>
            <person name="Araus A.J."/>
            <person name="Petzold A."/>
            <person name="Susuki M."/>
            <person name="Suzuki K.-i.T."/>
            <person name="Hayashi T."/>
            <person name="Toyoda A."/>
            <person name="Oliveira C."/>
            <person name="Osipova E."/>
            <person name="Leigh N.D."/>
            <person name="Simon A."/>
            <person name="Yun M.H."/>
        </authorList>
    </citation>
    <scope>NUCLEOTIDE SEQUENCE</scope>
    <source>
        <strain evidence="2">20211129_DDA</strain>
        <tissue evidence="2">Liver</tissue>
    </source>
</reference>
<organism evidence="2 3">
    <name type="scientific">Pleurodeles waltl</name>
    <name type="common">Iberian ribbed newt</name>
    <dbReference type="NCBI Taxonomy" id="8319"/>
    <lineage>
        <taxon>Eukaryota</taxon>
        <taxon>Metazoa</taxon>
        <taxon>Chordata</taxon>
        <taxon>Craniata</taxon>
        <taxon>Vertebrata</taxon>
        <taxon>Euteleostomi</taxon>
        <taxon>Amphibia</taxon>
        <taxon>Batrachia</taxon>
        <taxon>Caudata</taxon>
        <taxon>Salamandroidea</taxon>
        <taxon>Salamandridae</taxon>
        <taxon>Pleurodelinae</taxon>
        <taxon>Pleurodeles</taxon>
    </lineage>
</organism>